<feature type="transmembrane region" description="Helical" evidence="1">
    <location>
        <begin position="6"/>
        <end position="27"/>
    </location>
</feature>
<accession>A0A2T6BRL2</accession>
<gene>
    <name evidence="2" type="ORF">C8N46_11239</name>
</gene>
<comment type="caution">
    <text evidence="2">The sequence shown here is derived from an EMBL/GenBank/DDBJ whole genome shotgun (WGS) entry which is preliminary data.</text>
</comment>
<organism evidence="2 3">
    <name type="scientific">Kordia periserrulae</name>
    <dbReference type="NCBI Taxonomy" id="701523"/>
    <lineage>
        <taxon>Bacteria</taxon>
        <taxon>Pseudomonadati</taxon>
        <taxon>Bacteroidota</taxon>
        <taxon>Flavobacteriia</taxon>
        <taxon>Flavobacteriales</taxon>
        <taxon>Flavobacteriaceae</taxon>
        <taxon>Kordia</taxon>
    </lineage>
</organism>
<evidence type="ECO:0000313" key="3">
    <source>
        <dbReference type="Proteomes" id="UP000244090"/>
    </source>
</evidence>
<keyword evidence="3" id="KW-1185">Reference proteome</keyword>
<keyword evidence="1" id="KW-1133">Transmembrane helix</keyword>
<evidence type="ECO:0000313" key="2">
    <source>
        <dbReference type="EMBL" id="PTX58731.1"/>
    </source>
</evidence>
<keyword evidence="1" id="KW-0812">Transmembrane</keyword>
<proteinExistence type="predicted"/>
<evidence type="ECO:0000256" key="1">
    <source>
        <dbReference type="SAM" id="Phobius"/>
    </source>
</evidence>
<protein>
    <submittedName>
        <fullName evidence="2">Uncharacterized protein</fullName>
    </submittedName>
</protein>
<dbReference type="AlphaFoldDB" id="A0A2T6BRL2"/>
<keyword evidence="1" id="KW-0472">Membrane</keyword>
<feature type="transmembrane region" description="Helical" evidence="1">
    <location>
        <begin position="39"/>
        <end position="60"/>
    </location>
</feature>
<dbReference type="Proteomes" id="UP000244090">
    <property type="component" value="Unassembled WGS sequence"/>
</dbReference>
<reference evidence="2 3" key="1">
    <citation type="submission" date="2018-04" db="EMBL/GenBank/DDBJ databases">
        <title>Genomic Encyclopedia of Archaeal and Bacterial Type Strains, Phase II (KMG-II): from individual species to whole genera.</title>
        <authorList>
            <person name="Goeker M."/>
        </authorList>
    </citation>
    <scope>NUCLEOTIDE SEQUENCE [LARGE SCALE GENOMIC DNA]</scope>
    <source>
        <strain evidence="2 3">DSM 25731</strain>
    </source>
</reference>
<name>A0A2T6BRL2_9FLAO</name>
<dbReference type="EMBL" id="QBKT01000012">
    <property type="protein sequence ID" value="PTX58731.1"/>
    <property type="molecule type" value="Genomic_DNA"/>
</dbReference>
<sequence length="61" mass="7077">MSLVTIALLPLMGYLLYLRINSISVTFKHHYEEKKTSEIFLLLITILLILLILFLSEIVMP</sequence>